<proteinExistence type="predicted"/>
<evidence type="ECO:0000313" key="1">
    <source>
        <dbReference type="EMBL" id="CDW73128.1"/>
    </source>
</evidence>
<evidence type="ECO:0000313" key="2">
    <source>
        <dbReference type="Proteomes" id="UP000039865"/>
    </source>
</evidence>
<dbReference type="AlphaFoldDB" id="A0A077ZTB2"/>
<name>A0A077ZTB2_STYLE</name>
<organism evidence="1 2">
    <name type="scientific">Stylonychia lemnae</name>
    <name type="common">Ciliate</name>
    <dbReference type="NCBI Taxonomy" id="5949"/>
    <lineage>
        <taxon>Eukaryota</taxon>
        <taxon>Sar</taxon>
        <taxon>Alveolata</taxon>
        <taxon>Ciliophora</taxon>
        <taxon>Intramacronucleata</taxon>
        <taxon>Spirotrichea</taxon>
        <taxon>Stichotrichia</taxon>
        <taxon>Sporadotrichida</taxon>
        <taxon>Oxytrichidae</taxon>
        <taxon>Stylonychinae</taxon>
        <taxon>Stylonychia</taxon>
    </lineage>
</organism>
<dbReference type="EMBL" id="CCKQ01002031">
    <property type="protein sequence ID" value="CDW73128.1"/>
    <property type="molecule type" value="Genomic_DNA"/>
</dbReference>
<reference evidence="1 2" key="1">
    <citation type="submission" date="2014-06" db="EMBL/GenBank/DDBJ databases">
        <authorList>
            <person name="Swart Estienne"/>
        </authorList>
    </citation>
    <scope>NUCLEOTIDE SEQUENCE [LARGE SCALE GENOMIC DNA]</scope>
    <source>
        <strain evidence="1 2">130c</strain>
    </source>
</reference>
<dbReference type="InParanoid" id="A0A077ZTB2"/>
<gene>
    <name evidence="1" type="primary">Contig6652.g7117</name>
    <name evidence="1" type="ORF">STYLEM_2100</name>
</gene>
<accession>A0A077ZTB2</accession>
<protein>
    <submittedName>
        <fullName evidence="1">Uncharacterized protein</fullName>
    </submittedName>
</protein>
<keyword evidence="2" id="KW-1185">Reference proteome</keyword>
<dbReference type="Proteomes" id="UP000039865">
    <property type="component" value="Unassembled WGS sequence"/>
</dbReference>
<sequence length="285" mass="33512">MLFYCAQQSKELESSDYKICSNLERKQLLQQIQALFSELEIVDYYIKVKSLITLDIILKYSKLGILIPFDISEENFQKMLAIVCVLTSWNEFNNQGDFRFQDAYKVLGLEFSQKNHEQLLISQNKMEDIIIKEYNQDNLIKVNYDLINQYQIQFQANSQVDMNTLSQSQDDSQFFLESEIKDEIFNQFVKGVFIALSTQNIQEIQNNSITQSDLLLRAIKQATVKLLKKVQTQKMNDGNILIFTQSKEEQFYVIIQATQQVYDYFKKKLKNLQIDSSLQRKFANQ</sequence>